<name>A0A7W9S0Y9_9HYPH</name>
<proteinExistence type="predicted"/>
<dbReference type="AlphaFoldDB" id="A0A7W9S0Y9"/>
<dbReference type="RefSeq" id="WP_183827899.1">
    <property type="nucleotide sequence ID" value="NZ_JACHEU010000001.1"/>
</dbReference>
<evidence type="ECO:0000259" key="2">
    <source>
        <dbReference type="Pfam" id="PF07835"/>
    </source>
</evidence>
<dbReference type="Proteomes" id="UP000533306">
    <property type="component" value="Unassembled WGS sequence"/>
</dbReference>
<dbReference type="Gene3D" id="1.20.5.160">
    <property type="entry name" value="Bacterial aa3 type cytochrome c oxidase subunit IV"/>
    <property type="match status" value="1"/>
</dbReference>
<evidence type="ECO:0000313" key="3">
    <source>
        <dbReference type="EMBL" id="MBB6012081.1"/>
    </source>
</evidence>
<dbReference type="InterPro" id="IPR036596">
    <property type="entry name" value="Cyt-C_aa3_sf"/>
</dbReference>
<keyword evidence="1" id="KW-0812">Transmembrane</keyword>
<accession>A0A7W9S0Y9</accession>
<sequence length="74" mass="7995">MAEHLPAGPVELGAQMDYSEHEKTYRMFTALTKYCTLACVAILVAMAFGFFAGGAVSGLIVFILTFVVGAYLLR</sequence>
<evidence type="ECO:0000256" key="1">
    <source>
        <dbReference type="SAM" id="Phobius"/>
    </source>
</evidence>
<organism evidence="3 4">
    <name type="scientific">Aquamicrobium lusatiense</name>
    <dbReference type="NCBI Taxonomy" id="89772"/>
    <lineage>
        <taxon>Bacteria</taxon>
        <taxon>Pseudomonadati</taxon>
        <taxon>Pseudomonadota</taxon>
        <taxon>Alphaproteobacteria</taxon>
        <taxon>Hyphomicrobiales</taxon>
        <taxon>Phyllobacteriaceae</taxon>
        <taxon>Aquamicrobium</taxon>
    </lineage>
</organism>
<dbReference type="InterPro" id="IPR012422">
    <property type="entry name" value="Cyt_c_oxidase_su4_bac-aa3"/>
</dbReference>
<dbReference type="SUPFAM" id="SSF81469">
    <property type="entry name" value="Bacterial aa3 type cytochrome c oxidase subunit IV"/>
    <property type="match status" value="1"/>
</dbReference>
<feature type="transmembrane region" description="Helical" evidence="1">
    <location>
        <begin position="56"/>
        <end position="73"/>
    </location>
</feature>
<keyword evidence="1" id="KW-1133">Transmembrane helix</keyword>
<dbReference type="EMBL" id="JACHEU010000001">
    <property type="protein sequence ID" value="MBB6012081.1"/>
    <property type="molecule type" value="Genomic_DNA"/>
</dbReference>
<evidence type="ECO:0000313" key="4">
    <source>
        <dbReference type="Proteomes" id="UP000533306"/>
    </source>
</evidence>
<feature type="transmembrane region" description="Helical" evidence="1">
    <location>
        <begin position="31"/>
        <end position="50"/>
    </location>
</feature>
<keyword evidence="4" id="KW-1185">Reference proteome</keyword>
<protein>
    <recommendedName>
        <fullName evidence="2">Cytochrome c oxidase subunit IV bacterial aa3 type domain-containing protein</fullName>
    </recommendedName>
</protein>
<keyword evidence="1" id="KW-0472">Membrane</keyword>
<gene>
    <name evidence="3" type="ORF">HNR59_001426</name>
</gene>
<dbReference type="Pfam" id="PF07835">
    <property type="entry name" value="COX4_pro_2"/>
    <property type="match status" value="1"/>
</dbReference>
<feature type="domain" description="Cytochrome c oxidase subunit IV bacterial aa3 type" evidence="2">
    <location>
        <begin position="8"/>
        <end position="50"/>
    </location>
</feature>
<comment type="caution">
    <text evidence="3">The sequence shown here is derived from an EMBL/GenBank/DDBJ whole genome shotgun (WGS) entry which is preliminary data.</text>
</comment>
<reference evidence="3 4" key="1">
    <citation type="submission" date="2020-08" db="EMBL/GenBank/DDBJ databases">
        <title>Genomic Encyclopedia of Type Strains, Phase IV (KMG-IV): sequencing the most valuable type-strain genomes for metagenomic binning, comparative biology and taxonomic classification.</title>
        <authorList>
            <person name="Goeker M."/>
        </authorList>
    </citation>
    <scope>NUCLEOTIDE SEQUENCE [LARGE SCALE GENOMIC DNA]</scope>
    <source>
        <strain evidence="3 4">DSM 11099</strain>
    </source>
</reference>